<protein>
    <submittedName>
        <fullName evidence="6">LuxR family transcriptional regulator</fullName>
    </submittedName>
</protein>
<dbReference type="PANTHER" id="PTHR44688:SF16">
    <property type="entry name" value="DNA-BINDING TRANSCRIPTIONAL ACTIVATOR DEVR_DOSR"/>
    <property type="match status" value="1"/>
</dbReference>
<dbReference type="PROSITE" id="PS00622">
    <property type="entry name" value="HTH_LUXR_1"/>
    <property type="match status" value="1"/>
</dbReference>
<dbReference type="InterPro" id="IPR035965">
    <property type="entry name" value="PAS-like_dom_sf"/>
</dbReference>
<dbReference type="Gene3D" id="3.30.450.20">
    <property type="entry name" value="PAS domain"/>
    <property type="match status" value="1"/>
</dbReference>
<keyword evidence="7" id="KW-1185">Reference proteome</keyword>
<keyword evidence="3" id="KW-0804">Transcription</keyword>
<feature type="domain" description="PAS" evidence="5">
    <location>
        <begin position="47"/>
        <end position="107"/>
    </location>
</feature>
<dbReference type="InterPro" id="IPR013655">
    <property type="entry name" value="PAS_fold_3"/>
</dbReference>
<dbReference type="Pfam" id="PF08447">
    <property type="entry name" value="PAS_3"/>
    <property type="match status" value="1"/>
</dbReference>
<dbReference type="InterPro" id="IPR016032">
    <property type="entry name" value="Sig_transdc_resp-reg_C-effctor"/>
</dbReference>
<dbReference type="Proteomes" id="UP000218427">
    <property type="component" value="Unassembled WGS sequence"/>
</dbReference>
<dbReference type="Pfam" id="PF00196">
    <property type="entry name" value="GerE"/>
    <property type="match status" value="1"/>
</dbReference>
<dbReference type="CDD" id="cd00130">
    <property type="entry name" value="PAS"/>
    <property type="match status" value="1"/>
</dbReference>
<evidence type="ECO:0000259" key="5">
    <source>
        <dbReference type="PROSITE" id="PS50112"/>
    </source>
</evidence>
<dbReference type="InterPro" id="IPR000014">
    <property type="entry name" value="PAS"/>
</dbReference>
<keyword evidence="2" id="KW-0238">DNA-binding</keyword>
<dbReference type="InterPro" id="IPR000792">
    <property type="entry name" value="Tscrpt_reg_LuxR_C"/>
</dbReference>
<dbReference type="PROSITE" id="PS50043">
    <property type="entry name" value="HTH_LUXR_2"/>
    <property type="match status" value="1"/>
</dbReference>
<evidence type="ECO:0000313" key="6">
    <source>
        <dbReference type="EMBL" id="PCO05985.1"/>
    </source>
</evidence>
<dbReference type="Gene3D" id="1.10.10.10">
    <property type="entry name" value="Winged helix-like DNA-binding domain superfamily/Winged helix DNA-binding domain"/>
    <property type="match status" value="1"/>
</dbReference>
<dbReference type="SUPFAM" id="SSF55785">
    <property type="entry name" value="PYP-like sensor domain (PAS domain)"/>
    <property type="match status" value="1"/>
</dbReference>
<dbReference type="EMBL" id="LRFG02000002">
    <property type="protein sequence ID" value="PCO05985.1"/>
    <property type="molecule type" value="Genomic_DNA"/>
</dbReference>
<dbReference type="InterPro" id="IPR036388">
    <property type="entry name" value="WH-like_DNA-bd_sf"/>
</dbReference>
<dbReference type="CDD" id="cd06170">
    <property type="entry name" value="LuxR_C_like"/>
    <property type="match status" value="1"/>
</dbReference>
<dbReference type="SUPFAM" id="SSF46894">
    <property type="entry name" value="C-terminal effector domain of the bipartite response regulators"/>
    <property type="match status" value="1"/>
</dbReference>
<sequence length="265" mass="29435">MKPTTHALKSVWDAAREHLSAESADNDLVQLDNRLASAFCCGPNYHFVLDFSGMQPEHGTPSIRHVSPSIKSVLGLDPGQVVLQDILDRMHPDDTEFVARAEQAAFDFIYGRIAADKRPKYKVSYCFRFKTAEGNYQLFNHQAMILTTDPAGRLARSLCIQTNIQHLTEQNNHCISVIGMSGEPSYLNLDISQMSAPTPVSGVLFTEREMEVIRLMSKGLTSRDIAKTLCIAANTVKNHRKNILNKSGCRNAGELITRCITEGIL</sequence>
<evidence type="ECO:0000313" key="7">
    <source>
        <dbReference type="Proteomes" id="UP000218427"/>
    </source>
</evidence>
<evidence type="ECO:0000256" key="1">
    <source>
        <dbReference type="ARBA" id="ARBA00023015"/>
    </source>
</evidence>
<dbReference type="PROSITE" id="PS50112">
    <property type="entry name" value="PAS"/>
    <property type="match status" value="1"/>
</dbReference>
<dbReference type="RefSeq" id="WP_067083602.1">
    <property type="nucleotide sequence ID" value="NZ_LRFG02000002.1"/>
</dbReference>
<dbReference type="SMART" id="SM00421">
    <property type="entry name" value="HTH_LUXR"/>
    <property type="match status" value="1"/>
</dbReference>
<evidence type="ECO:0000259" key="4">
    <source>
        <dbReference type="PROSITE" id="PS50043"/>
    </source>
</evidence>
<accession>A0ABX4I0Q1</accession>
<evidence type="ECO:0000256" key="2">
    <source>
        <dbReference type="ARBA" id="ARBA00023125"/>
    </source>
</evidence>
<proteinExistence type="predicted"/>
<dbReference type="PRINTS" id="PR00038">
    <property type="entry name" value="HTHLUXR"/>
</dbReference>
<evidence type="ECO:0000256" key="3">
    <source>
        <dbReference type="ARBA" id="ARBA00023163"/>
    </source>
</evidence>
<keyword evidence="1" id="KW-0805">Transcription regulation</keyword>
<dbReference type="PANTHER" id="PTHR44688">
    <property type="entry name" value="DNA-BINDING TRANSCRIPTIONAL ACTIVATOR DEVR_DOSR"/>
    <property type="match status" value="1"/>
</dbReference>
<reference evidence="6" key="1">
    <citation type="submission" date="2017-08" db="EMBL/GenBank/DDBJ databases">
        <title>Microbulbifer marisrubri sp. nov., a halophilic alphaproteobacterium isolated from marine sediment of the Yellow Sea, China.</title>
        <authorList>
            <person name="Zhang G."/>
            <person name="Xiong Q."/>
        </authorList>
    </citation>
    <scope>NUCLEOTIDE SEQUENCE [LARGE SCALE GENOMIC DNA]</scope>
    <source>
        <strain evidence="6">WRN-8</strain>
    </source>
</reference>
<organism evidence="6 7">
    <name type="scientific">Microbulbifer flavimaris</name>
    <dbReference type="NCBI Taxonomy" id="1781068"/>
    <lineage>
        <taxon>Bacteria</taxon>
        <taxon>Pseudomonadati</taxon>
        <taxon>Pseudomonadota</taxon>
        <taxon>Gammaproteobacteria</taxon>
        <taxon>Cellvibrionales</taxon>
        <taxon>Microbulbiferaceae</taxon>
        <taxon>Microbulbifer</taxon>
    </lineage>
</organism>
<feature type="domain" description="HTH luxR-type" evidence="4">
    <location>
        <begin position="198"/>
        <end position="263"/>
    </location>
</feature>
<comment type="caution">
    <text evidence="6">The sequence shown here is derived from an EMBL/GenBank/DDBJ whole genome shotgun (WGS) entry which is preliminary data.</text>
</comment>
<name>A0ABX4I0Q1_9GAMM</name>
<gene>
    <name evidence="6" type="ORF">AWR36_008295</name>
</gene>